<comment type="catalytic activity">
    <reaction evidence="12">
        <text>(6R)-5,10-methenyltetrahydrofolate + H2O = (6R)-10-formyltetrahydrofolate + H(+)</text>
        <dbReference type="Rhea" id="RHEA:23700"/>
        <dbReference type="ChEBI" id="CHEBI:15377"/>
        <dbReference type="ChEBI" id="CHEBI:15378"/>
        <dbReference type="ChEBI" id="CHEBI:57455"/>
        <dbReference type="ChEBI" id="CHEBI:195366"/>
        <dbReference type="EC" id="3.5.4.9"/>
    </reaction>
</comment>
<dbReference type="InterPro" id="IPR046346">
    <property type="entry name" value="Aminoacid_DH-like_N_sf"/>
</dbReference>
<comment type="similarity">
    <text evidence="12">Belongs to the tetrahydrofolate dehydrogenase/cyclohydrolase family.</text>
</comment>
<dbReference type="AlphaFoldDB" id="A0A5J4K1J3"/>
<organism evidence="15 16">
    <name type="scientific">Thermogemmatispora aurantia</name>
    <dbReference type="NCBI Taxonomy" id="2045279"/>
    <lineage>
        <taxon>Bacteria</taxon>
        <taxon>Bacillati</taxon>
        <taxon>Chloroflexota</taxon>
        <taxon>Ktedonobacteria</taxon>
        <taxon>Thermogemmatisporales</taxon>
        <taxon>Thermogemmatisporaceae</taxon>
        <taxon>Thermogemmatispora</taxon>
    </lineage>
</organism>
<dbReference type="FunFam" id="3.40.50.10860:FF:000005">
    <property type="entry name" value="C-1-tetrahydrofolate synthase, cytoplasmic, putative"/>
    <property type="match status" value="1"/>
</dbReference>
<dbReference type="GO" id="GO:0009086">
    <property type="term" value="P:methionine biosynthetic process"/>
    <property type="evidence" value="ECO:0007669"/>
    <property type="project" value="UniProtKB-KW"/>
</dbReference>
<evidence type="ECO:0000256" key="7">
    <source>
        <dbReference type="ARBA" id="ARBA00022857"/>
    </source>
</evidence>
<comment type="caution">
    <text evidence="15">The sequence shown here is derived from an EMBL/GenBank/DDBJ whole genome shotgun (WGS) entry which is preliminary data.</text>
</comment>
<dbReference type="PRINTS" id="PR00085">
    <property type="entry name" value="THFDHDRGNASE"/>
</dbReference>
<evidence type="ECO:0000259" key="13">
    <source>
        <dbReference type="Pfam" id="PF00763"/>
    </source>
</evidence>
<evidence type="ECO:0000313" key="16">
    <source>
        <dbReference type="Proteomes" id="UP000334820"/>
    </source>
</evidence>
<dbReference type="HAMAP" id="MF_01576">
    <property type="entry name" value="THF_DHG_CYH"/>
    <property type="match status" value="1"/>
</dbReference>
<dbReference type="InterPro" id="IPR020630">
    <property type="entry name" value="THF_DH/CycHdrlase_cat_dom"/>
</dbReference>
<feature type="binding site" evidence="12">
    <location>
        <begin position="166"/>
        <end position="168"/>
    </location>
    <ligand>
        <name>NADP(+)</name>
        <dbReference type="ChEBI" id="CHEBI:58349"/>
    </ligand>
</feature>
<evidence type="ECO:0000256" key="12">
    <source>
        <dbReference type="HAMAP-Rule" id="MF_01576"/>
    </source>
</evidence>
<feature type="binding site" evidence="12">
    <location>
        <position position="232"/>
    </location>
    <ligand>
        <name>NADP(+)</name>
        <dbReference type="ChEBI" id="CHEBI:58349"/>
    </ligand>
</feature>
<dbReference type="PANTHER" id="PTHR48099">
    <property type="entry name" value="C-1-TETRAHYDROFOLATE SYNTHASE, CYTOPLASMIC-RELATED"/>
    <property type="match status" value="1"/>
</dbReference>
<dbReference type="Gene3D" id="3.40.50.10860">
    <property type="entry name" value="Leucine Dehydrogenase, chain A, domain 1"/>
    <property type="match status" value="1"/>
</dbReference>
<dbReference type="Gene3D" id="3.40.50.720">
    <property type="entry name" value="NAD(P)-binding Rossmann-like Domain"/>
    <property type="match status" value="1"/>
</dbReference>
<keyword evidence="10 12" id="KW-0486">Methionine biosynthesis</keyword>
<comment type="caution">
    <text evidence="12">Lacks conserved residue(s) required for the propagation of feature annotation.</text>
</comment>
<evidence type="ECO:0000256" key="3">
    <source>
        <dbReference type="ARBA" id="ARBA00022563"/>
    </source>
</evidence>
<dbReference type="CDD" id="cd01080">
    <property type="entry name" value="NAD_bind_m-THF_DH_Cyclohyd"/>
    <property type="match status" value="1"/>
</dbReference>
<evidence type="ECO:0000256" key="11">
    <source>
        <dbReference type="ARBA" id="ARBA00023268"/>
    </source>
</evidence>
<dbReference type="GO" id="GO:0000105">
    <property type="term" value="P:L-histidine biosynthetic process"/>
    <property type="evidence" value="ECO:0007669"/>
    <property type="project" value="UniProtKB-KW"/>
</dbReference>
<dbReference type="Pfam" id="PF02882">
    <property type="entry name" value="THF_DHG_CYH_C"/>
    <property type="match status" value="1"/>
</dbReference>
<dbReference type="SUPFAM" id="SSF53223">
    <property type="entry name" value="Aminoacid dehydrogenase-like, N-terminal domain"/>
    <property type="match status" value="1"/>
</dbReference>
<dbReference type="InterPro" id="IPR036291">
    <property type="entry name" value="NAD(P)-bd_dom_sf"/>
</dbReference>
<evidence type="ECO:0000256" key="9">
    <source>
        <dbReference type="ARBA" id="ARBA00023102"/>
    </source>
</evidence>
<dbReference type="SUPFAM" id="SSF51735">
    <property type="entry name" value="NAD(P)-binding Rossmann-fold domains"/>
    <property type="match status" value="1"/>
</dbReference>
<dbReference type="Proteomes" id="UP000334820">
    <property type="component" value="Unassembled WGS sequence"/>
</dbReference>
<sequence>MSATILDGRALSSEIRGELRDEVARFREQQGYPPGLVIVRVGGDAASGVYTKAILRLAGEIGVQARLEELPALTSADELRALLLQLNEDQRTHGIIVQMPLPAHLSQKMVADTVAPAKDIDGISPGSAGNLFLGLPSFLPSTAAAVMEILDRYRIPLAGKRVVILGRSNVVGKPLALMLLQRNATVSVCHSRTRDLTTLTRQADVLIAAVGRPRLVTAEMVRPGAVVIDVGINALPEGGIVGDVDFEAVREVAAAITPTPGGVGPLTNVMLLKQCVRAAWLANGLAEEKPDLSVPQS</sequence>
<comment type="function">
    <text evidence="12">Catalyzes the oxidation of 5,10-methylenetetrahydrofolate to 5,10-methenyltetrahydrofolate and then the hydrolysis of 5,10-methenyltetrahydrofolate to 10-formyltetrahydrofolate.</text>
</comment>
<dbReference type="RefSeq" id="WP_151727737.1">
    <property type="nucleotide sequence ID" value="NZ_BKZV01000002.1"/>
</dbReference>
<dbReference type="GO" id="GO:0004477">
    <property type="term" value="F:methenyltetrahydrofolate cyclohydrolase activity"/>
    <property type="evidence" value="ECO:0007669"/>
    <property type="project" value="UniProtKB-UniRule"/>
</dbReference>
<dbReference type="InterPro" id="IPR000672">
    <property type="entry name" value="THF_DH/CycHdrlase"/>
</dbReference>
<dbReference type="Pfam" id="PF00763">
    <property type="entry name" value="THF_DHG_CYH"/>
    <property type="match status" value="1"/>
</dbReference>
<evidence type="ECO:0000256" key="1">
    <source>
        <dbReference type="ARBA" id="ARBA00004777"/>
    </source>
</evidence>
<keyword evidence="9 12" id="KW-0368">Histidine biosynthesis</keyword>
<evidence type="ECO:0000259" key="14">
    <source>
        <dbReference type="Pfam" id="PF02882"/>
    </source>
</evidence>
<evidence type="ECO:0000256" key="2">
    <source>
        <dbReference type="ARBA" id="ARBA00011738"/>
    </source>
</evidence>
<dbReference type="EMBL" id="BKZV01000002">
    <property type="protein sequence ID" value="GER82898.1"/>
    <property type="molecule type" value="Genomic_DNA"/>
</dbReference>
<reference evidence="15 16" key="1">
    <citation type="journal article" date="2019" name="Int. J. Syst. Evol. Microbiol.">
        <title>Thermogemmatispora aurantia sp. nov. and Thermogemmatispora argillosa sp. nov., within the class Ktedonobacteria, and emended description of the genus Thermogemmatispora.</title>
        <authorList>
            <person name="Zheng Y."/>
            <person name="Wang C.M."/>
            <person name="Sakai Y."/>
            <person name="Abe K."/>
            <person name="Yokota A."/>
            <person name="Yabe S."/>
        </authorList>
    </citation>
    <scope>NUCLEOTIDE SEQUENCE [LARGE SCALE GENOMIC DNA]</scope>
    <source>
        <strain evidence="15 16">A1-2</strain>
    </source>
</reference>
<evidence type="ECO:0000256" key="4">
    <source>
        <dbReference type="ARBA" id="ARBA00022605"/>
    </source>
</evidence>
<dbReference type="EC" id="1.5.1.5" evidence="12"/>
<dbReference type="GO" id="GO:0006164">
    <property type="term" value="P:purine nucleotide biosynthetic process"/>
    <property type="evidence" value="ECO:0007669"/>
    <property type="project" value="UniProtKB-KW"/>
</dbReference>
<keyword evidence="11 12" id="KW-0511">Multifunctional enzyme</keyword>
<evidence type="ECO:0000256" key="5">
    <source>
        <dbReference type="ARBA" id="ARBA00022755"/>
    </source>
</evidence>
<dbReference type="GO" id="GO:0005829">
    <property type="term" value="C:cytosol"/>
    <property type="evidence" value="ECO:0007669"/>
    <property type="project" value="TreeGrafter"/>
</dbReference>
<dbReference type="InterPro" id="IPR020631">
    <property type="entry name" value="THF_DH/CycHdrlase_NAD-bd_dom"/>
</dbReference>
<proteinExistence type="inferred from homology"/>
<keyword evidence="5 12" id="KW-0658">Purine biosynthesis</keyword>
<keyword evidence="7 12" id="KW-0521">NADP</keyword>
<dbReference type="FunFam" id="3.40.50.720:FF:000094">
    <property type="entry name" value="Bifunctional protein FolD"/>
    <property type="match status" value="1"/>
</dbReference>
<dbReference type="GO" id="GO:0035999">
    <property type="term" value="P:tetrahydrofolate interconversion"/>
    <property type="evidence" value="ECO:0007669"/>
    <property type="project" value="UniProtKB-UniRule"/>
</dbReference>
<keyword evidence="4 12" id="KW-0028">Amino-acid biosynthesis</keyword>
<dbReference type="PANTHER" id="PTHR48099:SF5">
    <property type="entry name" value="C-1-TETRAHYDROFOLATE SYNTHASE, CYTOPLASMIC"/>
    <property type="match status" value="1"/>
</dbReference>
<keyword evidence="8 12" id="KW-0560">Oxidoreductase</keyword>
<feature type="domain" description="Tetrahydrofolate dehydrogenase/cyclohydrolase catalytic" evidence="13">
    <location>
        <begin position="6"/>
        <end position="121"/>
    </location>
</feature>
<evidence type="ECO:0000256" key="10">
    <source>
        <dbReference type="ARBA" id="ARBA00023167"/>
    </source>
</evidence>
<comment type="pathway">
    <text evidence="1 12">One-carbon metabolism; tetrahydrofolate interconversion.</text>
</comment>
<dbReference type="UniPathway" id="UPA00193"/>
<evidence type="ECO:0000256" key="8">
    <source>
        <dbReference type="ARBA" id="ARBA00023002"/>
    </source>
</evidence>
<protein>
    <recommendedName>
        <fullName evidence="12">Bifunctional protein FolD</fullName>
    </recommendedName>
    <domain>
        <recommendedName>
            <fullName evidence="12">Methylenetetrahydrofolate dehydrogenase</fullName>
            <ecNumber evidence="12">1.5.1.5</ecNumber>
        </recommendedName>
    </domain>
    <domain>
        <recommendedName>
            <fullName evidence="12">Methenyltetrahydrofolate cyclohydrolase</fullName>
            <ecNumber evidence="12">3.5.4.9</ecNumber>
        </recommendedName>
    </domain>
</protein>
<name>A0A5J4K1J3_9CHLR</name>
<evidence type="ECO:0000313" key="15">
    <source>
        <dbReference type="EMBL" id="GER82898.1"/>
    </source>
</evidence>
<keyword evidence="6 12" id="KW-0378">Hydrolase</keyword>
<comment type="catalytic activity">
    <reaction evidence="12">
        <text>(6R)-5,10-methylene-5,6,7,8-tetrahydrofolate + NADP(+) = (6R)-5,10-methenyltetrahydrofolate + NADPH</text>
        <dbReference type="Rhea" id="RHEA:22812"/>
        <dbReference type="ChEBI" id="CHEBI:15636"/>
        <dbReference type="ChEBI" id="CHEBI:57455"/>
        <dbReference type="ChEBI" id="CHEBI:57783"/>
        <dbReference type="ChEBI" id="CHEBI:58349"/>
        <dbReference type="EC" id="1.5.1.5"/>
    </reaction>
</comment>
<accession>A0A5J4K1J3</accession>
<comment type="subunit">
    <text evidence="2 12">Homodimer.</text>
</comment>
<keyword evidence="3 12" id="KW-0554">One-carbon metabolism</keyword>
<dbReference type="GO" id="GO:0004488">
    <property type="term" value="F:methylenetetrahydrofolate dehydrogenase (NADP+) activity"/>
    <property type="evidence" value="ECO:0007669"/>
    <property type="project" value="UniProtKB-UniRule"/>
</dbReference>
<evidence type="ECO:0000256" key="6">
    <source>
        <dbReference type="ARBA" id="ARBA00022801"/>
    </source>
</evidence>
<feature type="domain" description="Tetrahydrofolate dehydrogenase/cyclohydrolase NAD(P)-binding" evidence="14">
    <location>
        <begin position="140"/>
        <end position="279"/>
    </location>
</feature>
<keyword evidence="16" id="KW-1185">Reference proteome</keyword>
<dbReference type="EC" id="3.5.4.9" evidence="12"/>
<gene>
    <name evidence="15" type="primary">folD_1</name>
    <name evidence="12" type="synonym">folD</name>
    <name evidence="15" type="ORF">KTAU_15350</name>
</gene>